<feature type="transmembrane region" description="Helical" evidence="1">
    <location>
        <begin position="126"/>
        <end position="149"/>
    </location>
</feature>
<feature type="transmembrane region" description="Helical" evidence="1">
    <location>
        <begin position="28"/>
        <end position="49"/>
    </location>
</feature>
<dbReference type="EMBL" id="CP074371">
    <property type="protein sequence ID" value="QVI19383.1"/>
    <property type="molecule type" value="Genomic_DNA"/>
</dbReference>
<sequence>MATKYRTPGIGGAPTPALPSAHDLRHRWFTRVTMGELLGFLAPALAGALTVHASAALLATVMLAAGAVEGAVLGCFQAGVLRTLLSGFRIGTWTAVTSAGAVVAWSIGLLPMLYGEQFTNWPTAVQIPVAVTASLILIFSIGVAQWTVLRRFTDRAALWILATAVAWIGGFLAFLLVAPPLWQPGQSPILVAAIGALGGAAMAAVMAWITGAFLPRVLTAEHLLPLRTEPDTEEVPQ</sequence>
<protein>
    <submittedName>
        <fullName evidence="2">Uncharacterized protein</fullName>
    </submittedName>
</protein>
<feature type="transmembrane region" description="Helical" evidence="1">
    <location>
        <begin position="189"/>
        <end position="214"/>
    </location>
</feature>
<accession>A0ABX8CHE1</accession>
<gene>
    <name evidence="2" type="ORF">KHQ06_23615</name>
</gene>
<proteinExistence type="predicted"/>
<evidence type="ECO:0000313" key="2">
    <source>
        <dbReference type="EMBL" id="QVI19383.1"/>
    </source>
</evidence>
<keyword evidence="3" id="KW-1185">Reference proteome</keyword>
<keyword evidence="1" id="KW-0812">Transmembrane</keyword>
<dbReference type="RefSeq" id="WP_213555416.1">
    <property type="nucleotide sequence ID" value="NZ_JBHZDI010000027.1"/>
</dbReference>
<keyword evidence="1" id="KW-0472">Membrane</keyword>
<keyword evidence="1" id="KW-1133">Transmembrane helix</keyword>
<evidence type="ECO:0000313" key="3">
    <source>
        <dbReference type="Proteomes" id="UP000683310"/>
    </source>
</evidence>
<reference evidence="2 3" key="1">
    <citation type="submission" date="2021-04" db="EMBL/GenBank/DDBJ databases">
        <title>Nocardia tengchongensis.</title>
        <authorList>
            <person name="Zhuang k."/>
            <person name="Ran Y."/>
            <person name="Li W."/>
        </authorList>
    </citation>
    <scope>NUCLEOTIDE SEQUENCE [LARGE SCALE GENOMIC DNA]</scope>
    <source>
        <strain evidence="2 3">CFH S0057</strain>
    </source>
</reference>
<feature type="transmembrane region" description="Helical" evidence="1">
    <location>
        <begin position="156"/>
        <end position="177"/>
    </location>
</feature>
<evidence type="ECO:0000256" key="1">
    <source>
        <dbReference type="SAM" id="Phobius"/>
    </source>
</evidence>
<feature type="transmembrane region" description="Helical" evidence="1">
    <location>
        <begin position="93"/>
        <end position="114"/>
    </location>
</feature>
<name>A0ABX8CHE1_9NOCA</name>
<dbReference type="Proteomes" id="UP000683310">
    <property type="component" value="Chromosome"/>
</dbReference>
<organism evidence="2 3">
    <name type="scientific">Nocardia tengchongensis</name>
    <dbReference type="NCBI Taxonomy" id="2055889"/>
    <lineage>
        <taxon>Bacteria</taxon>
        <taxon>Bacillati</taxon>
        <taxon>Actinomycetota</taxon>
        <taxon>Actinomycetes</taxon>
        <taxon>Mycobacteriales</taxon>
        <taxon>Nocardiaceae</taxon>
        <taxon>Nocardia</taxon>
    </lineage>
</organism>
<feature type="transmembrane region" description="Helical" evidence="1">
    <location>
        <begin position="55"/>
        <end position="81"/>
    </location>
</feature>